<comment type="caution">
    <text evidence="1">The sequence shown here is derived from an EMBL/GenBank/DDBJ whole genome shotgun (WGS) entry which is preliminary data.</text>
</comment>
<gene>
    <name evidence="1" type="ORF">T11_5620</name>
</gene>
<dbReference type="Proteomes" id="UP000055024">
    <property type="component" value="Unassembled WGS sequence"/>
</dbReference>
<keyword evidence="2" id="KW-1185">Reference proteome</keyword>
<dbReference type="EMBL" id="JYDP01000018">
    <property type="protein sequence ID" value="KRZ15416.1"/>
    <property type="molecule type" value="Genomic_DNA"/>
</dbReference>
<sequence>MARMKRKEYCCCETVALAIQYSIQQWIHRFVMMQILKRYTKQANKKFEFKKIFSTKPQGRENNTINR</sequence>
<proteinExistence type="predicted"/>
<name>A0A0V1HXA6_9BILA</name>
<reference evidence="1 2" key="1">
    <citation type="submission" date="2015-01" db="EMBL/GenBank/DDBJ databases">
        <title>Evolution of Trichinella species and genotypes.</title>
        <authorList>
            <person name="Korhonen P.K."/>
            <person name="Edoardo P."/>
            <person name="Giuseppe L.R."/>
            <person name="Gasser R.B."/>
        </authorList>
    </citation>
    <scope>NUCLEOTIDE SEQUENCE [LARGE SCALE GENOMIC DNA]</scope>
    <source>
        <strain evidence="1">ISS1029</strain>
    </source>
</reference>
<accession>A0A0V1HXA6</accession>
<evidence type="ECO:0000313" key="2">
    <source>
        <dbReference type="Proteomes" id="UP000055024"/>
    </source>
</evidence>
<evidence type="ECO:0000313" key="1">
    <source>
        <dbReference type="EMBL" id="KRZ15416.1"/>
    </source>
</evidence>
<dbReference type="AlphaFoldDB" id="A0A0V1HXA6"/>
<protein>
    <submittedName>
        <fullName evidence="1">Uncharacterized protein</fullName>
    </submittedName>
</protein>
<organism evidence="1 2">
    <name type="scientific">Trichinella zimbabwensis</name>
    <dbReference type="NCBI Taxonomy" id="268475"/>
    <lineage>
        <taxon>Eukaryota</taxon>
        <taxon>Metazoa</taxon>
        <taxon>Ecdysozoa</taxon>
        <taxon>Nematoda</taxon>
        <taxon>Enoplea</taxon>
        <taxon>Dorylaimia</taxon>
        <taxon>Trichinellida</taxon>
        <taxon>Trichinellidae</taxon>
        <taxon>Trichinella</taxon>
    </lineage>
</organism>